<dbReference type="GO" id="GO:0004497">
    <property type="term" value="F:monooxygenase activity"/>
    <property type="evidence" value="ECO:0007669"/>
    <property type="project" value="UniProtKB-KW"/>
</dbReference>
<evidence type="ECO:0000256" key="7">
    <source>
        <dbReference type="SAM" id="MobiDB-lite"/>
    </source>
</evidence>
<dbReference type="Proteomes" id="UP000280685">
    <property type="component" value="Chromosome 2"/>
</dbReference>
<evidence type="ECO:0000313" key="9">
    <source>
        <dbReference type="Proteomes" id="UP000280685"/>
    </source>
</evidence>
<sequence>MTTSEVLPSADSTNGSDGAPPDMAAMQAKFASIQQKYTEEASKRFRSDGLAQYVDLQDAKDARIHSLGKDPWVDHAALNAKTPAVKDGGRYKFVILGGGYGGLIAAVKLIEAGLVNGPDDLRIIEAGGGYGGTWYWNRYPGLHCDVESYIYMPLLEETGYVPKQKYATGLELREHAERIATKWDLHDKALSGSEVTDCRWSDEEEVWNVAVTENRGPEEGERKLNIQANYFFVLSGVLTIPHVPKVPGLENLGGSMFHTSRWDYGTTGGSQEDQNLTGLEGKRVGIIGTGATAIQVVPKLAKFAKEVYVFQRTPSSVSWRGQKETDLEEWKTKIANKKGWQRERRYNWVTYLNNCAPPEQVNMVGCGWTEAPAYCAIVGSPNFGIIEPTPEKIGEHVGGLLMLDLPRAEKARARIDEIVKDPETAKALKPWYPVWCKRPTFSDEYLQAFNLPHVHLVDTDGKGIDSATSTGLVVQGKEYPLDILVLSTGYRSPAYGGLNPAKRTGINVFGRGGKSFDDKWDAQGASTLHGGYGGTWYWNRYPGLHCDVESYIYMPLLEETGYVPKQKYATGLELREHAERIATKWDLHDKALFRSEVTDCRWSDEEEVWNVAVTENRGPEEGERKLNIQANYFFVLSGVLTIPHVPKVPGLENLGGSMFHTSRWDYGTTGGSQEDQNLTGLEGKRVGIIGTGATAIQVVPKLAKFAKEVYVFQRTPSSVSWRGQKETDLEEWKTKIANKKGWQRERRYNWVTYLNNCAPPEQVNMVGCGWTEAPAYCAIVGSPNFGIIEPTPEKIGEHVGGLLMLDLPRAEKARARIDEIVKDPETAKALKPWYPVWCKRPTFSDEYLQAFNLPHVHLVDTDGKGIDSATSTGLVVQGKEYPLDILVLSTGYRSPAYGGLNPAKRTGINVFGRGGKSFDDKWDAQGASTLHGVISRGFPNLFFGPTAQFGQSPNNAETLDIAAEHMTHFIKKAEEKVGGLAVIDPTVEAEEGWAMEAVKRAANLAALSVCTPGYTTSEGEFNKPNQDPAEMMKSARMGIWSEGILSFMKVLEEYRAGDLVGVDVTPRKSG</sequence>
<dbReference type="PANTHER" id="PTHR43098:SF2">
    <property type="entry name" value="FAD-BINDING MONOOXYGENASE AUSB-RELATED"/>
    <property type="match status" value="1"/>
</dbReference>
<keyword evidence="5" id="KW-0521">NADP</keyword>
<accession>A0ABY6S2B7</accession>
<evidence type="ECO:0000256" key="4">
    <source>
        <dbReference type="ARBA" id="ARBA00022827"/>
    </source>
</evidence>
<dbReference type="PANTHER" id="PTHR43098">
    <property type="entry name" value="L-ORNITHINE N(5)-MONOOXYGENASE-RELATED"/>
    <property type="match status" value="1"/>
</dbReference>
<gene>
    <name evidence="8" type="ORF">PODCO_204590</name>
</gene>
<dbReference type="Gene3D" id="3.50.50.60">
    <property type="entry name" value="FAD/NAD(P)-binding domain"/>
    <property type="match status" value="6"/>
</dbReference>
<dbReference type="EMBL" id="LR026965">
    <property type="protein sequence ID" value="VBB75516.1"/>
    <property type="molecule type" value="Genomic_DNA"/>
</dbReference>
<keyword evidence="9" id="KW-1185">Reference proteome</keyword>
<keyword evidence="3" id="KW-0285">Flavoprotein</keyword>
<dbReference type="InterPro" id="IPR036188">
    <property type="entry name" value="FAD/NAD-bd_sf"/>
</dbReference>
<keyword evidence="8" id="KW-0503">Monooxygenase</keyword>
<proteinExistence type="inferred from homology"/>
<comment type="similarity">
    <text evidence="2">Belongs to the FAD-binding monooxygenase family.</text>
</comment>
<reference evidence="8" key="1">
    <citation type="submission" date="2018-02" db="EMBL/GenBank/DDBJ databases">
        <authorList>
            <person name="Silar P."/>
        </authorList>
    </citation>
    <scope>NUCLEOTIDE SEQUENCE [LARGE SCALE GENOMIC DNA]</scope>
    <source>
        <strain evidence="8">T</strain>
    </source>
</reference>
<evidence type="ECO:0000256" key="6">
    <source>
        <dbReference type="ARBA" id="ARBA00023002"/>
    </source>
</evidence>
<dbReference type="Pfam" id="PF00743">
    <property type="entry name" value="FMO-like"/>
    <property type="match status" value="1"/>
</dbReference>
<evidence type="ECO:0000256" key="3">
    <source>
        <dbReference type="ARBA" id="ARBA00022630"/>
    </source>
</evidence>
<dbReference type="SUPFAM" id="SSF51905">
    <property type="entry name" value="FAD/NAD(P)-binding domain"/>
    <property type="match status" value="5"/>
</dbReference>
<evidence type="ECO:0000256" key="2">
    <source>
        <dbReference type="ARBA" id="ARBA00010139"/>
    </source>
</evidence>
<dbReference type="InterPro" id="IPR050775">
    <property type="entry name" value="FAD-binding_Monooxygenases"/>
</dbReference>
<dbReference type="PRINTS" id="PR00411">
    <property type="entry name" value="PNDRDTASEI"/>
</dbReference>
<name>A0ABY6S2B7_PODCO</name>
<feature type="region of interest" description="Disordered" evidence="7">
    <location>
        <begin position="1"/>
        <end position="23"/>
    </location>
</feature>
<evidence type="ECO:0000256" key="5">
    <source>
        <dbReference type="ARBA" id="ARBA00022857"/>
    </source>
</evidence>
<evidence type="ECO:0000313" key="8">
    <source>
        <dbReference type="EMBL" id="VBB75516.1"/>
    </source>
</evidence>
<protein>
    <submittedName>
        <fullName evidence="8">Phenylacetone monooxygenase</fullName>
    </submittedName>
</protein>
<dbReference type="InterPro" id="IPR020946">
    <property type="entry name" value="Flavin_mOase-like"/>
</dbReference>
<evidence type="ECO:0000256" key="1">
    <source>
        <dbReference type="ARBA" id="ARBA00001974"/>
    </source>
</evidence>
<keyword evidence="6" id="KW-0560">Oxidoreductase</keyword>
<feature type="compositionally biased region" description="Polar residues" evidence="7">
    <location>
        <begin position="1"/>
        <end position="16"/>
    </location>
</feature>
<comment type="cofactor">
    <cofactor evidence="1">
        <name>FAD</name>
        <dbReference type="ChEBI" id="CHEBI:57692"/>
    </cofactor>
</comment>
<keyword evidence="4" id="KW-0274">FAD</keyword>
<organism evidence="8 9">
    <name type="scientific">Podospora comata</name>
    <dbReference type="NCBI Taxonomy" id="48703"/>
    <lineage>
        <taxon>Eukaryota</taxon>
        <taxon>Fungi</taxon>
        <taxon>Dikarya</taxon>
        <taxon>Ascomycota</taxon>
        <taxon>Pezizomycotina</taxon>
        <taxon>Sordariomycetes</taxon>
        <taxon>Sordariomycetidae</taxon>
        <taxon>Sordariales</taxon>
        <taxon>Podosporaceae</taxon>
        <taxon>Podospora</taxon>
    </lineage>
</organism>